<keyword evidence="3" id="KW-1185">Reference proteome</keyword>
<dbReference type="EMBL" id="JACJPW010000014">
    <property type="protein sequence ID" value="MBD2180990.1"/>
    <property type="molecule type" value="Genomic_DNA"/>
</dbReference>
<reference evidence="2" key="1">
    <citation type="journal article" date="2015" name="ISME J.">
        <title>Draft Genome Sequence of Streptomyces incarnatus NRRL8089, which Produces the Nucleoside Antibiotic Sinefungin.</title>
        <authorList>
            <person name="Oshima K."/>
            <person name="Hattori M."/>
            <person name="Shimizu H."/>
            <person name="Fukuda K."/>
            <person name="Nemoto M."/>
            <person name="Inagaki K."/>
            <person name="Tamura T."/>
        </authorList>
    </citation>
    <scope>NUCLEOTIDE SEQUENCE</scope>
    <source>
        <strain evidence="2">FACHB-1375</strain>
    </source>
</reference>
<dbReference type="Proteomes" id="UP000641646">
    <property type="component" value="Unassembled WGS sequence"/>
</dbReference>
<dbReference type="RefSeq" id="WP_190463750.1">
    <property type="nucleotide sequence ID" value="NZ_JACJPW010000014.1"/>
</dbReference>
<comment type="caution">
    <text evidence="2">The sequence shown here is derived from an EMBL/GenBank/DDBJ whole genome shotgun (WGS) entry which is preliminary data.</text>
</comment>
<dbReference type="InterPro" id="IPR011335">
    <property type="entry name" value="Restrct_endonuc-II-like"/>
</dbReference>
<dbReference type="Pfam" id="PF05685">
    <property type="entry name" value="Uma2"/>
    <property type="match status" value="1"/>
</dbReference>
<dbReference type="GO" id="GO:0004519">
    <property type="term" value="F:endonuclease activity"/>
    <property type="evidence" value="ECO:0007669"/>
    <property type="project" value="UniProtKB-KW"/>
</dbReference>
<keyword evidence="2" id="KW-0255">Endonuclease</keyword>
<dbReference type="AlphaFoldDB" id="A0A926VCE7"/>
<dbReference type="InterPro" id="IPR012296">
    <property type="entry name" value="Nuclease_put_TT1808"/>
</dbReference>
<protein>
    <submittedName>
        <fullName evidence="2">Uma2 family endonuclease</fullName>
    </submittedName>
</protein>
<keyword evidence="2" id="KW-0540">Nuclease</keyword>
<feature type="domain" description="Putative restriction endonuclease" evidence="1">
    <location>
        <begin position="11"/>
        <end position="173"/>
    </location>
</feature>
<gene>
    <name evidence="2" type="ORF">H6G03_07735</name>
</gene>
<evidence type="ECO:0000313" key="3">
    <source>
        <dbReference type="Proteomes" id="UP000641646"/>
    </source>
</evidence>
<evidence type="ECO:0000313" key="2">
    <source>
        <dbReference type="EMBL" id="MBD2180990.1"/>
    </source>
</evidence>
<reference evidence="2" key="2">
    <citation type="submission" date="2020-08" db="EMBL/GenBank/DDBJ databases">
        <authorList>
            <person name="Chen M."/>
            <person name="Teng W."/>
            <person name="Zhao L."/>
            <person name="Hu C."/>
            <person name="Zhou Y."/>
            <person name="Han B."/>
            <person name="Song L."/>
            <person name="Shu W."/>
        </authorList>
    </citation>
    <scope>NUCLEOTIDE SEQUENCE</scope>
    <source>
        <strain evidence="2">FACHB-1375</strain>
    </source>
</reference>
<evidence type="ECO:0000259" key="1">
    <source>
        <dbReference type="Pfam" id="PF05685"/>
    </source>
</evidence>
<proteinExistence type="predicted"/>
<dbReference type="PANTHER" id="PTHR36558">
    <property type="entry name" value="GLR1098 PROTEIN"/>
    <property type="match status" value="1"/>
</dbReference>
<dbReference type="CDD" id="cd06260">
    <property type="entry name" value="DUF820-like"/>
    <property type="match status" value="1"/>
</dbReference>
<keyword evidence="2" id="KW-0378">Hydrolase</keyword>
<dbReference type="Gene3D" id="3.90.1570.10">
    <property type="entry name" value="tt1808, chain A"/>
    <property type="match status" value="1"/>
</dbReference>
<accession>A0A926VCE7</accession>
<name>A0A926VCE7_9CYAN</name>
<dbReference type="PANTHER" id="PTHR36558:SF1">
    <property type="entry name" value="RESTRICTION ENDONUCLEASE DOMAIN-CONTAINING PROTEIN-RELATED"/>
    <property type="match status" value="1"/>
</dbReference>
<dbReference type="InterPro" id="IPR008538">
    <property type="entry name" value="Uma2"/>
</dbReference>
<sequence length="205" mass="23920">MQITQRRYYTPEEYLELEEAADSKNEYIDGEIIPMAGGSANHNRLSGNFYAALNFAFRQQDYEAFTSDMRLWIPKRRMYTYPDVMIVAGEPEYFNNRTDILVNPQVIVEVLSPSTKGYDREKKFEAYRTIETLQEYLLIDQNKIRVEQFSKAGKKRWSFYEYDEEDEAIALTSVSFQIALVDLYNKVKFEVVESEGDAADAEELG</sequence>
<dbReference type="SUPFAM" id="SSF52980">
    <property type="entry name" value="Restriction endonuclease-like"/>
    <property type="match status" value="1"/>
</dbReference>
<organism evidence="2 3">
    <name type="scientific">Aerosakkonema funiforme FACHB-1375</name>
    <dbReference type="NCBI Taxonomy" id="2949571"/>
    <lineage>
        <taxon>Bacteria</taxon>
        <taxon>Bacillati</taxon>
        <taxon>Cyanobacteriota</taxon>
        <taxon>Cyanophyceae</taxon>
        <taxon>Oscillatoriophycideae</taxon>
        <taxon>Aerosakkonematales</taxon>
        <taxon>Aerosakkonemataceae</taxon>
        <taxon>Aerosakkonema</taxon>
    </lineage>
</organism>